<dbReference type="RefSeq" id="WP_142530486.1">
    <property type="nucleotide sequence ID" value="NZ_CBCSJO010000012.1"/>
</dbReference>
<feature type="chain" id="PRO_5021963346" description="PKD domain-containing protein" evidence="1">
    <location>
        <begin position="19"/>
        <end position="279"/>
    </location>
</feature>
<evidence type="ECO:0000256" key="1">
    <source>
        <dbReference type="SAM" id="SignalP"/>
    </source>
</evidence>
<evidence type="ECO:0008006" key="4">
    <source>
        <dbReference type="Google" id="ProtNLM"/>
    </source>
</evidence>
<reference evidence="2 3" key="1">
    <citation type="submission" date="2017-05" db="EMBL/GenBank/DDBJ databases">
        <authorList>
            <person name="Varghese N."/>
            <person name="Submissions S."/>
        </authorList>
    </citation>
    <scope>NUCLEOTIDE SEQUENCE [LARGE SCALE GENOMIC DNA]</scope>
    <source>
        <strain evidence="2 3">DSM 19036</strain>
    </source>
</reference>
<dbReference type="OrthoDB" id="646668at2"/>
<feature type="signal peptide" evidence="1">
    <location>
        <begin position="1"/>
        <end position="18"/>
    </location>
</feature>
<dbReference type="AlphaFoldDB" id="A0A521FK33"/>
<accession>A0A521FK33</accession>
<keyword evidence="3" id="KW-1185">Reference proteome</keyword>
<proteinExistence type="predicted"/>
<gene>
    <name evidence="2" type="ORF">SAMN06265348_11354</name>
</gene>
<sequence length="279" mass="30418">MKHVIKILLMLLVTAAAACKKDEHSMGALPAKSDIKFSVTQDLKADSGGNTVILKNLTPQTISIWDFGTGTSTRMTDTVHFAFKGDYTIKFSAATDGGIVRLDSVVVKVTKENLSYVTDQMYYDISGGPGKEKQWVLDTGGNVFLGPLTFYDPTNFSTVWWDAGQGIYPDNMAKGDYGVMTFGLVGGPGFKAVKPMEGNITQTGSWSLNLLKKRLTITGGTILRGYKPAKNGISGINWSYYEIISLTATTMRLGVYRDKDVDGEGNALLVYNFISKEIN</sequence>
<evidence type="ECO:0000313" key="2">
    <source>
        <dbReference type="EMBL" id="SMO96384.1"/>
    </source>
</evidence>
<name>A0A521FK33_9SPHI</name>
<dbReference type="EMBL" id="FXTN01000013">
    <property type="protein sequence ID" value="SMO96384.1"/>
    <property type="molecule type" value="Genomic_DNA"/>
</dbReference>
<evidence type="ECO:0000313" key="3">
    <source>
        <dbReference type="Proteomes" id="UP000320300"/>
    </source>
</evidence>
<dbReference type="Proteomes" id="UP000320300">
    <property type="component" value="Unassembled WGS sequence"/>
</dbReference>
<dbReference type="PROSITE" id="PS51257">
    <property type="entry name" value="PROKAR_LIPOPROTEIN"/>
    <property type="match status" value="1"/>
</dbReference>
<organism evidence="2 3">
    <name type="scientific">Pedobacter westerhofensis</name>
    <dbReference type="NCBI Taxonomy" id="425512"/>
    <lineage>
        <taxon>Bacteria</taxon>
        <taxon>Pseudomonadati</taxon>
        <taxon>Bacteroidota</taxon>
        <taxon>Sphingobacteriia</taxon>
        <taxon>Sphingobacteriales</taxon>
        <taxon>Sphingobacteriaceae</taxon>
        <taxon>Pedobacter</taxon>
    </lineage>
</organism>
<protein>
    <recommendedName>
        <fullName evidence="4">PKD domain-containing protein</fullName>
    </recommendedName>
</protein>
<keyword evidence="1" id="KW-0732">Signal</keyword>